<gene>
    <name evidence="2" type="ORF">IW261DRAFT_1597908</name>
</gene>
<dbReference type="AlphaFoldDB" id="A0AA39TWX5"/>
<dbReference type="EMBL" id="JAUEPR010000065">
    <property type="protein sequence ID" value="KAK0468838.1"/>
    <property type="molecule type" value="Genomic_DNA"/>
</dbReference>
<dbReference type="InterPro" id="IPR036047">
    <property type="entry name" value="F-box-like_dom_sf"/>
</dbReference>
<dbReference type="InterPro" id="IPR001810">
    <property type="entry name" value="F-box_dom"/>
</dbReference>
<sequence>MSSSSLSIDGSPRPHQTRPVAPIDALPNELLLDIFAFGADDAGDTNFSFLVSAICHSWRSLAINDSRLWTSVTMTVTAAINRLPVPAEEIVYCSEVFPKECTILERSADRDFDFYLDLEDVWEHPEGPDARDSFIELHLFVLSELLAWYAHRMRSFHVTMLGWEPVADLCSLLHGIAMPRLDTWDVSAVGNECYYIFQPTYEHTLGYHVDPIHVLELHDLQGSRRLLQPALEHVRCTGIPLNWELFSPSNLKTLRLGFQPSDERVSMETLCRILWNSKDTLEHLEFTDILDVRSEAPVPNSRLVLKHVTHLALGRMDSTYGARAVLQGFEFPALRTLVIEGTPWARIDEVFVDVLKYIQVEDLLNVKFARISVDCSEGDADGTAEESTPLILQLFRRLSRGSLQRLTVDDCCDGFLNFMKYQKEIGRGRINLSQLKALTVRVWTSPQSEIIVSFLPDRLELGSVNGSYIGPVLEQLTLVMDQSFEGEVEGLAELAKEMQITYNVVVMSYTGYPIYYKEEVCIYETPSVGVADRGDGKLVAKHLEQPRKFSVCTQMIGEYLIPLSVWTATITATKALGAWKNAQQRVGLERRGGS</sequence>
<reference evidence="2" key="1">
    <citation type="submission" date="2023-06" db="EMBL/GenBank/DDBJ databases">
        <authorList>
            <consortium name="Lawrence Berkeley National Laboratory"/>
            <person name="Ahrendt S."/>
            <person name="Sahu N."/>
            <person name="Indic B."/>
            <person name="Wong-Bajracharya J."/>
            <person name="Merenyi Z."/>
            <person name="Ke H.-M."/>
            <person name="Monk M."/>
            <person name="Kocsube S."/>
            <person name="Drula E."/>
            <person name="Lipzen A."/>
            <person name="Balint B."/>
            <person name="Henrissat B."/>
            <person name="Andreopoulos B."/>
            <person name="Martin F.M."/>
            <person name="Harder C.B."/>
            <person name="Rigling D."/>
            <person name="Ford K.L."/>
            <person name="Foster G.D."/>
            <person name="Pangilinan J."/>
            <person name="Papanicolaou A."/>
            <person name="Barry K."/>
            <person name="LaButti K."/>
            <person name="Viragh M."/>
            <person name="Koriabine M."/>
            <person name="Yan M."/>
            <person name="Riley R."/>
            <person name="Champramary S."/>
            <person name="Plett K.L."/>
            <person name="Tsai I.J."/>
            <person name="Slot J."/>
            <person name="Sipos G."/>
            <person name="Plett J."/>
            <person name="Nagy L.G."/>
            <person name="Grigoriev I.V."/>
        </authorList>
    </citation>
    <scope>NUCLEOTIDE SEQUENCE</scope>
    <source>
        <strain evidence="2">ICMP 16352</strain>
    </source>
</reference>
<dbReference type="Proteomes" id="UP001175227">
    <property type="component" value="Unassembled WGS sequence"/>
</dbReference>
<proteinExistence type="predicted"/>
<name>A0AA39TWX5_9AGAR</name>
<evidence type="ECO:0000313" key="3">
    <source>
        <dbReference type="Proteomes" id="UP001175227"/>
    </source>
</evidence>
<dbReference type="Gene3D" id="1.20.1280.50">
    <property type="match status" value="1"/>
</dbReference>
<keyword evidence="3" id="KW-1185">Reference proteome</keyword>
<accession>A0AA39TWX5</accession>
<feature type="domain" description="F-box" evidence="1">
    <location>
        <begin position="23"/>
        <end position="73"/>
    </location>
</feature>
<organism evidence="2 3">
    <name type="scientific">Armillaria novae-zelandiae</name>
    <dbReference type="NCBI Taxonomy" id="153914"/>
    <lineage>
        <taxon>Eukaryota</taxon>
        <taxon>Fungi</taxon>
        <taxon>Dikarya</taxon>
        <taxon>Basidiomycota</taxon>
        <taxon>Agaricomycotina</taxon>
        <taxon>Agaricomycetes</taxon>
        <taxon>Agaricomycetidae</taxon>
        <taxon>Agaricales</taxon>
        <taxon>Marasmiineae</taxon>
        <taxon>Physalacriaceae</taxon>
        <taxon>Armillaria</taxon>
    </lineage>
</organism>
<dbReference type="Pfam" id="PF12937">
    <property type="entry name" value="F-box-like"/>
    <property type="match status" value="1"/>
</dbReference>
<protein>
    <recommendedName>
        <fullName evidence="1">F-box domain-containing protein</fullName>
    </recommendedName>
</protein>
<evidence type="ECO:0000313" key="2">
    <source>
        <dbReference type="EMBL" id="KAK0468838.1"/>
    </source>
</evidence>
<comment type="caution">
    <text evidence="2">The sequence shown here is derived from an EMBL/GenBank/DDBJ whole genome shotgun (WGS) entry which is preliminary data.</text>
</comment>
<dbReference type="SUPFAM" id="SSF81383">
    <property type="entry name" value="F-box domain"/>
    <property type="match status" value="1"/>
</dbReference>
<evidence type="ECO:0000259" key="1">
    <source>
        <dbReference type="Pfam" id="PF12937"/>
    </source>
</evidence>